<dbReference type="PANTHER" id="PTHR42985">
    <property type="entry name" value="SODIUM-COUPLED MONOCARBOXYLATE TRANSPORTER"/>
    <property type="match status" value="1"/>
</dbReference>
<dbReference type="Pfam" id="PF00474">
    <property type="entry name" value="SSF"/>
    <property type="match status" value="2"/>
</dbReference>
<sequence>MFNLESLSMERILLATDYPNLYGLSLYNIDEKTAEGVFTGFSAIIGIYQGCIRSKQLSTKEFLIADGRMSILPTAMSLLASTRSASTLLGSPVEVYQYGSMYFYTVFSWLIATYLATKLFIPKFHQIGSVSIYAYLEQRFSLTVRIVVTCTFLFTTILYMAVILYAPSLALSQVTGLNIWLAVGSCGLVCTIYTRRNESCNLDGCYTNDYIISWHCCVDYFRKGFVNVGGITKIFETLTAGNRLQFSVMTLDPSYSQCDPLRAKLISKPDQLYPLFVIQILGQFPGLTGLFIASVLSASLSTISSGVNSMAAVILEDIYKRLPITRPISNKSQATVSKLLSVGIGLLTIFLAFIVSYMKNNVITIVLQILGAFATPILGVYLLGFFAPRVQSRSVLIAFLLCLIFQMWVLVGATVTVKPHLRQKGRLPTSIVGCIPPVNMSVSTSINERSNPLISLFSISPLWYSFNGVFITFILGLIFALIFESKDSRPVDRSLLISPSEIFPFCSSKPHSMKRRHYTLVIPELNPLIDDINLLNNRLNLLNIEKISEEYHKKLKEWRLDCYKTIDYLFEQKCQELNQLLMEKIKEQEEEISDVQTKLKGIFNDQETTRKDIDTITSRGVGVECGWA</sequence>
<keyword evidence="3" id="KW-0813">Transport</keyword>
<evidence type="ECO:0000256" key="13">
    <source>
        <dbReference type="SAM" id="Phobius"/>
    </source>
</evidence>
<keyword evidence="6 13" id="KW-1133">Transmembrane helix</keyword>
<evidence type="ECO:0008006" key="16">
    <source>
        <dbReference type="Google" id="ProtNLM"/>
    </source>
</evidence>
<protein>
    <recommendedName>
        <fullName evidence="16">Sodium-coupled monocarboxylate transporter 1</fullName>
    </recommendedName>
</protein>
<dbReference type="GO" id="GO:0005886">
    <property type="term" value="C:plasma membrane"/>
    <property type="evidence" value="ECO:0007669"/>
    <property type="project" value="UniProtKB-SubCell"/>
</dbReference>
<organism evidence="14 15">
    <name type="scientific">Rotaria sordida</name>
    <dbReference type="NCBI Taxonomy" id="392033"/>
    <lineage>
        <taxon>Eukaryota</taxon>
        <taxon>Metazoa</taxon>
        <taxon>Spiralia</taxon>
        <taxon>Gnathifera</taxon>
        <taxon>Rotifera</taxon>
        <taxon>Eurotatoria</taxon>
        <taxon>Bdelloidea</taxon>
        <taxon>Philodinida</taxon>
        <taxon>Philodinidae</taxon>
        <taxon>Rotaria</taxon>
    </lineage>
</organism>
<feature type="transmembrane region" description="Helical" evidence="13">
    <location>
        <begin position="177"/>
        <end position="194"/>
    </location>
</feature>
<evidence type="ECO:0000256" key="10">
    <source>
        <dbReference type="ARBA" id="ARBA00023201"/>
    </source>
</evidence>
<dbReference type="Gene3D" id="1.20.1730.10">
    <property type="entry name" value="Sodium/glucose cotransporter"/>
    <property type="match status" value="2"/>
</dbReference>
<feature type="transmembrane region" description="Helical" evidence="13">
    <location>
        <begin position="298"/>
        <end position="319"/>
    </location>
</feature>
<comment type="similarity">
    <text evidence="2 11">Belongs to the sodium:solute symporter (SSF) (TC 2.A.21) family.</text>
</comment>
<keyword evidence="9 13" id="KW-0472">Membrane</keyword>
<evidence type="ECO:0000256" key="1">
    <source>
        <dbReference type="ARBA" id="ARBA00004651"/>
    </source>
</evidence>
<feature type="transmembrane region" description="Helical" evidence="13">
    <location>
        <begin position="395"/>
        <end position="417"/>
    </location>
</feature>
<keyword evidence="5 13" id="KW-0812">Transmembrane</keyword>
<accession>A0A813UL90</accession>
<evidence type="ECO:0000256" key="6">
    <source>
        <dbReference type="ARBA" id="ARBA00022989"/>
    </source>
</evidence>
<feature type="transmembrane region" description="Helical" evidence="13">
    <location>
        <begin position="339"/>
        <end position="357"/>
    </location>
</feature>
<keyword evidence="7" id="KW-0915">Sodium</keyword>
<dbReference type="PROSITE" id="PS50283">
    <property type="entry name" value="NA_SOLUT_SYMP_3"/>
    <property type="match status" value="1"/>
</dbReference>
<dbReference type="GO" id="GO:0006814">
    <property type="term" value="P:sodium ion transport"/>
    <property type="evidence" value="ECO:0007669"/>
    <property type="project" value="UniProtKB-KW"/>
</dbReference>
<evidence type="ECO:0000256" key="4">
    <source>
        <dbReference type="ARBA" id="ARBA00022475"/>
    </source>
</evidence>
<evidence type="ECO:0000256" key="3">
    <source>
        <dbReference type="ARBA" id="ARBA00022448"/>
    </source>
</evidence>
<feature type="transmembrane region" description="Helical" evidence="13">
    <location>
        <begin position="101"/>
        <end position="121"/>
    </location>
</feature>
<feature type="transmembrane region" description="Helical" evidence="13">
    <location>
        <begin position="462"/>
        <end position="483"/>
    </location>
</feature>
<proteinExistence type="inferred from homology"/>
<dbReference type="InterPro" id="IPR001734">
    <property type="entry name" value="Na/solute_symporter"/>
</dbReference>
<evidence type="ECO:0000256" key="12">
    <source>
        <dbReference type="SAM" id="Coils"/>
    </source>
</evidence>
<feature type="transmembrane region" description="Helical" evidence="13">
    <location>
        <begin position="142"/>
        <end position="165"/>
    </location>
</feature>
<evidence type="ECO:0000313" key="15">
    <source>
        <dbReference type="Proteomes" id="UP000663864"/>
    </source>
</evidence>
<evidence type="ECO:0000256" key="7">
    <source>
        <dbReference type="ARBA" id="ARBA00023053"/>
    </source>
</evidence>
<evidence type="ECO:0000256" key="9">
    <source>
        <dbReference type="ARBA" id="ARBA00023136"/>
    </source>
</evidence>
<dbReference type="PANTHER" id="PTHR42985:SF40">
    <property type="entry name" value="LD47995P-RELATED"/>
    <property type="match status" value="1"/>
</dbReference>
<evidence type="ECO:0000256" key="8">
    <source>
        <dbReference type="ARBA" id="ARBA00023065"/>
    </source>
</evidence>
<comment type="subcellular location">
    <subcellularLocation>
        <location evidence="1">Cell membrane</location>
        <topology evidence="1">Multi-pass membrane protein</topology>
    </subcellularLocation>
</comment>
<dbReference type="AlphaFoldDB" id="A0A813UL90"/>
<dbReference type="InterPro" id="IPR051163">
    <property type="entry name" value="Sodium:Solute_Symporter_SSF"/>
</dbReference>
<feature type="transmembrane region" description="Helical" evidence="13">
    <location>
        <begin position="363"/>
        <end position="383"/>
    </location>
</feature>
<keyword evidence="8" id="KW-0406">Ion transport</keyword>
<evidence type="ECO:0000256" key="5">
    <source>
        <dbReference type="ARBA" id="ARBA00022692"/>
    </source>
</evidence>
<dbReference type="EMBL" id="CAJNOT010000079">
    <property type="protein sequence ID" value="CAF0824985.1"/>
    <property type="molecule type" value="Genomic_DNA"/>
</dbReference>
<comment type="caution">
    <text evidence="14">The sequence shown here is derived from an EMBL/GenBank/DDBJ whole genome shotgun (WGS) entry which is preliminary data.</text>
</comment>
<dbReference type="Proteomes" id="UP000663864">
    <property type="component" value="Unassembled WGS sequence"/>
</dbReference>
<evidence type="ECO:0000256" key="2">
    <source>
        <dbReference type="ARBA" id="ARBA00006434"/>
    </source>
</evidence>
<evidence type="ECO:0000313" key="14">
    <source>
        <dbReference type="EMBL" id="CAF0824985.1"/>
    </source>
</evidence>
<evidence type="ECO:0000256" key="11">
    <source>
        <dbReference type="RuleBase" id="RU362091"/>
    </source>
</evidence>
<dbReference type="InterPro" id="IPR038377">
    <property type="entry name" value="Na/Glc_symporter_sf"/>
</dbReference>
<name>A0A813UL90_9BILA</name>
<dbReference type="GO" id="GO:0015293">
    <property type="term" value="F:symporter activity"/>
    <property type="evidence" value="ECO:0007669"/>
    <property type="project" value="TreeGrafter"/>
</dbReference>
<gene>
    <name evidence="14" type="ORF">ZHD862_LOCUS3587</name>
</gene>
<feature type="transmembrane region" description="Helical" evidence="13">
    <location>
        <begin position="272"/>
        <end position="292"/>
    </location>
</feature>
<keyword evidence="4" id="KW-1003">Cell membrane</keyword>
<keyword evidence="10" id="KW-0739">Sodium transport</keyword>
<keyword evidence="12" id="KW-0175">Coiled coil</keyword>
<reference evidence="14" key="1">
    <citation type="submission" date="2021-02" db="EMBL/GenBank/DDBJ databases">
        <authorList>
            <person name="Nowell W R."/>
        </authorList>
    </citation>
    <scope>NUCLEOTIDE SEQUENCE</scope>
</reference>
<feature type="coiled-coil region" evidence="12">
    <location>
        <begin position="571"/>
        <end position="605"/>
    </location>
</feature>